<proteinExistence type="predicted"/>
<dbReference type="Proteomes" id="UP000198802">
    <property type="component" value="Unassembled WGS sequence"/>
</dbReference>
<evidence type="ECO:0000313" key="1">
    <source>
        <dbReference type="EMBL" id="CUU60664.1"/>
    </source>
</evidence>
<dbReference type="RefSeq" id="WP_091285888.1">
    <property type="nucleotide sequence ID" value="NZ_FAOZ01000044.1"/>
</dbReference>
<dbReference type="Pfam" id="PF19459">
    <property type="entry name" value="DUF5996"/>
    <property type="match status" value="1"/>
</dbReference>
<evidence type="ECO:0000313" key="2">
    <source>
        <dbReference type="Proteomes" id="UP000198802"/>
    </source>
</evidence>
<dbReference type="InterPro" id="IPR046038">
    <property type="entry name" value="DUF5996"/>
</dbReference>
<reference evidence="2" key="1">
    <citation type="submission" date="2015-11" db="EMBL/GenBank/DDBJ databases">
        <authorList>
            <person name="Varghese N."/>
        </authorList>
    </citation>
    <scope>NUCLEOTIDE SEQUENCE [LARGE SCALE GENOMIC DNA]</scope>
    <source>
        <strain evidence="2">DSM 45899</strain>
    </source>
</reference>
<evidence type="ECO:0008006" key="3">
    <source>
        <dbReference type="Google" id="ProtNLM"/>
    </source>
</evidence>
<sequence>MVEMLPSIPLSAWAGTQQTLHRYLQVVGKIRLAASQRRNHWWNVPFHLTGRGVTSRPMGQVDGNPIFTIDFDFVSHELAVHSLDGERITLPLAGRSVASFYTELMEALRDIGVTVRLEHPHPFDLTDAGRPFAEDTEHAAYDPAMALRYWQTVSQAVLILEEFAAGFSGKVSPVHHFWHTFDVAHTRFRDRAVEQGPSTDPVTREAYSREVISSGFWFGDKSLPEPAFYSYTSPEPPGLAETRLHPTGARWLERGGSHLAVLPLSALAPGSDAQRCGAVLQFLGDAYQAGAVLAGWDIDRYASPGGVTDPVLLGAAAHATASTR</sequence>
<gene>
    <name evidence="1" type="ORF">Ga0074812_14425</name>
</gene>
<dbReference type="AlphaFoldDB" id="A0A0S4R0T6"/>
<dbReference type="EMBL" id="FAOZ01000044">
    <property type="protein sequence ID" value="CUU60664.1"/>
    <property type="molecule type" value="Genomic_DNA"/>
</dbReference>
<protein>
    <recommendedName>
        <fullName evidence="3">Ava_C0101 and related proteins</fullName>
    </recommendedName>
</protein>
<accession>A0A0S4R0T6</accession>
<keyword evidence="2" id="KW-1185">Reference proteome</keyword>
<name>A0A0S4R0T6_9ACTN</name>
<organism evidence="1 2">
    <name type="scientific">Parafrankia irregularis</name>
    <dbReference type="NCBI Taxonomy" id="795642"/>
    <lineage>
        <taxon>Bacteria</taxon>
        <taxon>Bacillati</taxon>
        <taxon>Actinomycetota</taxon>
        <taxon>Actinomycetes</taxon>
        <taxon>Frankiales</taxon>
        <taxon>Frankiaceae</taxon>
        <taxon>Parafrankia</taxon>
    </lineage>
</organism>